<name>A0ABT4YU72_9VIBR</name>
<feature type="chain" id="PRO_5046036280" evidence="2">
    <location>
        <begin position="29"/>
        <end position="342"/>
    </location>
</feature>
<dbReference type="Gene3D" id="3.40.190.170">
    <property type="entry name" value="Bacterial extracellular solute-binding protein, family 7"/>
    <property type="match status" value="1"/>
</dbReference>
<gene>
    <name evidence="3" type="ORF">PGX00_16145</name>
</gene>
<organism evidence="3 4">
    <name type="scientific">Vibrio algarum</name>
    <dbReference type="NCBI Taxonomy" id="3020714"/>
    <lineage>
        <taxon>Bacteria</taxon>
        <taxon>Pseudomonadati</taxon>
        <taxon>Pseudomonadota</taxon>
        <taxon>Gammaproteobacteria</taxon>
        <taxon>Vibrionales</taxon>
        <taxon>Vibrionaceae</taxon>
        <taxon>Vibrio</taxon>
    </lineage>
</organism>
<dbReference type="Proteomes" id="UP001210678">
    <property type="component" value="Unassembled WGS sequence"/>
</dbReference>
<evidence type="ECO:0000313" key="3">
    <source>
        <dbReference type="EMBL" id="MDB1125088.1"/>
    </source>
</evidence>
<protein>
    <submittedName>
        <fullName evidence="3">TRAP transporter substrate-binding protein</fullName>
    </submittedName>
</protein>
<evidence type="ECO:0000256" key="2">
    <source>
        <dbReference type="SAM" id="SignalP"/>
    </source>
</evidence>
<proteinExistence type="predicted"/>
<accession>A0ABT4YU72</accession>
<feature type="signal peptide" evidence="2">
    <location>
        <begin position="1"/>
        <end position="28"/>
    </location>
</feature>
<dbReference type="NCBIfam" id="NF037995">
    <property type="entry name" value="TRAP_S1"/>
    <property type="match status" value="1"/>
</dbReference>
<evidence type="ECO:0000313" key="4">
    <source>
        <dbReference type="Proteomes" id="UP001210678"/>
    </source>
</evidence>
<dbReference type="InterPro" id="IPR018389">
    <property type="entry name" value="DctP_fam"/>
</dbReference>
<reference evidence="3 4" key="1">
    <citation type="submission" date="2023-01" db="EMBL/GenBank/DDBJ databases">
        <title>Vibrio sp. KJ40-1 sp.nov, isolated from marine algae.</title>
        <authorList>
            <person name="Butt M."/>
            <person name="Kim J.M.J."/>
            <person name="Jeon C.O.C."/>
        </authorList>
    </citation>
    <scope>NUCLEOTIDE SEQUENCE [LARGE SCALE GENOMIC DNA]</scope>
    <source>
        <strain evidence="3 4">KJ40-1</strain>
    </source>
</reference>
<dbReference type="PANTHER" id="PTHR33376">
    <property type="match status" value="1"/>
</dbReference>
<dbReference type="EMBL" id="JAQLOI010000003">
    <property type="protein sequence ID" value="MDB1125088.1"/>
    <property type="molecule type" value="Genomic_DNA"/>
</dbReference>
<sequence>MKLNRNKAVKTMLWIASLALFTVPGLQAKTMNLKFAHQNNVYDADQLLAETFKKLVEEKTDGALDINIYPGTLTGSEEEALEFATMGTVDFSANSAGHIAGYYDDIQFLQLPYLFKSQEHYNVARRSGVVKEILEGVSKATGMIALGIYSDCNGFAIASKKAINNIKDAKGMKLRCMQNPLFIDTYEAFGFTATPTDWGELYTSLQTGMVEADDLGVYCNSIFKMSEVVESYAILNQMWTQKILFISPITWAKLNDEQKAIVQSVADEAIELTDAWQYAREAQYIEKVKAAGQTVTYPDTAEFKTAAESVYTKWFKNKPNWASWYDQIQYLDPNARLPEAYQ</sequence>
<dbReference type="Pfam" id="PF03480">
    <property type="entry name" value="DctP"/>
    <property type="match status" value="1"/>
</dbReference>
<dbReference type="CDD" id="cd13603">
    <property type="entry name" value="PBP2_TRAP_Siap_TeaA_like"/>
    <property type="match status" value="1"/>
</dbReference>
<dbReference type="RefSeq" id="WP_272138477.1">
    <property type="nucleotide sequence ID" value="NZ_JAQLOI010000003.1"/>
</dbReference>
<dbReference type="InterPro" id="IPR038404">
    <property type="entry name" value="TRAP_DctP_sf"/>
</dbReference>
<evidence type="ECO:0000256" key="1">
    <source>
        <dbReference type="ARBA" id="ARBA00022729"/>
    </source>
</evidence>
<dbReference type="PANTHER" id="PTHR33376:SF4">
    <property type="entry name" value="SIALIC ACID-BINDING PERIPLASMIC PROTEIN SIAP"/>
    <property type="match status" value="1"/>
</dbReference>
<keyword evidence="4" id="KW-1185">Reference proteome</keyword>
<keyword evidence="1 2" id="KW-0732">Signal</keyword>
<comment type="caution">
    <text evidence="3">The sequence shown here is derived from an EMBL/GenBank/DDBJ whole genome shotgun (WGS) entry which is preliminary data.</text>
</comment>